<proteinExistence type="predicted"/>
<reference evidence="2" key="1">
    <citation type="submission" date="2022-11" db="UniProtKB">
        <authorList>
            <consortium name="WormBaseParasite"/>
        </authorList>
    </citation>
    <scope>IDENTIFICATION</scope>
</reference>
<dbReference type="WBParaSite" id="nRc.2.0.1.t02360-RA">
    <property type="protein sequence ID" value="nRc.2.0.1.t02360-RA"/>
    <property type="gene ID" value="nRc.2.0.1.g02360"/>
</dbReference>
<keyword evidence="1" id="KW-1185">Reference proteome</keyword>
<accession>A0A915HLK1</accession>
<dbReference type="AlphaFoldDB" id="A0A915HLK1"/>
<evidence type="ECO:0000313" key="2">
    <source>
        <dbReference type="WBParaSite" id="nRc.2.0.1.t02360-RA"/>
    </source>
</evidence>
<sequence>MKKKAGLDHFFTTPLFFQVKNRVCIVSPLKKVSTKREAPEKARDFEILNRTKMHVFINASNCPTHIDVTEEYFQMSLLLQLQFQRYTFYRLAKDPHA</sequence>
<evidence type="ECO:0000313" key="1">
    <source>
        <dbReference type="Proteomes" id="UP000887565"/>
    </source>
</evidence>
<name>A0A915HLK1_ROMCU</name>
<protein>
    <submittedName>
        <fullName evidence="2">Uncharacterized protein</fullName>
    </submittedName>
</protein>
<organism evidence="1 2">
    <name type="scientific">Romanomermis culicivorax</name>
    <name type="common">Nematode worm</name>
    <dbReference type="NCBI Taxonomy" id="13658"/>
    <lineage>
        <taxon>Eukaryota</taxon>
        <taxon>Metazoa</taxon>
        <taxon>Ecdysozoa</taxon>
        <taxon>Nematoda</taxon>
        <taxon>Enoplea</taxon>
        <taxon>Dorylaimia</taxon>
        <taxon>Mermithida</taxon>
        <taxon>Mermithoidea</taxon>
        <taxon>Mermithidae</taxon>
        <taxon>Romanomermis</taxon>
    </lineage>
</organism>
<dbReference type="Proteomes" id="UP000887565">
    <property type="component" value="Unplaced"/>
</dbReference>